<dbReference type="RefSeq" id="WP_055709135.1">
    <property type="nucleotide sequence ID" value="NZ_JBPJFI010000001.1"/>
</dbReference>
<organism evidence="1 2">
    <name type="scientific">Streptomyces puniciscabiei</name>
    <dbReference type="NCBI Taxonomy" id="164348"/>
    <lineage>
        <taxon>Bacteria</taxon>
        <taxon>Bacillati</taxon>
        <taxon>Actinomycetota</taxon>
        <taxon>Actinomycetes</taxon>
        <taxon>Kitasatosporales</taxon>
        <taxon>Streptomycetaceae</taxon>
        <taxon>Streptomyces</taxon>
    </lineage>
</organism>
<dbReference type="AlphaFoldDB" id="A0A542UEF1"/>
<reference evidence="1 2" key="1">
    <citation type="submission" date="2019-06" db="EMBL/GenBank/DDBJ databases">
        <title>Sequencing the genomes of 1000 actinobacteria strains.</title>
        <authorList>
            <person name="Klenk H.-P."/>
        </authorList>
    </citation>
    <scope>NUCLEOTIDE SEQUENCE [LARGE SCALE GENOMIC DNA]</scope>
    <source>
        <strain evidence="1 2">DSM 41929</strain>
    </source>
</reference>
<dbReference type="Proteomes" id="UP000318103">
    <property type="component" value="Unassembled WGS sequence"/>
</dbReference>
<keyword evidence="2" id="KW-1185">Reference proteome</keyword>
<dbReference type="EMBL" id="VFNX01000001">
    <property type="protein sequence ID" value="TQK97444.1"/>
    <property type="molecule type" value="Genomic_DNA"/>
</dbReference>
<evidence type="ECO:0000313" key="1">
    <source>
        <dbReference type="EMBL" id="TQK97444.1"/>
    </source>
</evidence>
<sequence>MSEVDALTDEQAIAVLALVLDRDRRLPDLARARQLDARISEAAGEPVEVEGTTGPSIAAADGAVAPGALARDTLVHLVAERPDAAPVVERAIAMTRQGISTPSRFDPVTVGVGALVVLALQTDLELERTTAGKWRFKVHKKALSGSVLGKLLAKLIATYTGGGQ</sequence>
<protein>
    <submittedName>
        <fullName evidence="1">Uncharacterized protein</fullName>
    </submittedName>
</protein>
<accession>A0A542UEF1</accession>
<evidence type="ECO:0000313" key="2">
    <source>
        <dbReference type="Proteomes" id="UP000318103"/>
    </source>
</evidence>
<dbReference type="OrthoDB" id="9938715at2"/>
<comment type="caution">
    <text evidence="1">The sequence shown here is derived from an EMBL/GenBank/DDBJ whole genome shotgun (WGS) entry which is preliminary data.</text>
</comment>
<proteinExistence type="predicted"/>
<gene>
    <name evidence="1" type="ORF">FB563_2410</name>
</gene>
<name>A0A542UEF1_9ACTN</name>